<accession>A0A085LXX4</accession>
<dbReference type="InterPro" id="IPR001584">
    <property type="entry name" value="Integrase_cat-core"/>
</dbReference>
<gene>
    <name evidence="2" type="ORF">M513_09287</name>
</gene>
<proteinExistence type="predicted"/>
<dbReference type="Gene3D" id="3.30.420.10">
    <property type="entry name" value="Ribonuclease H-like superfamily/Ribonuclease H"/>
    <property type="match status" value="1"/>
</dbReference>
<dbReference type="GO" id="GO:0015074">
    <property type="term" value="P:DNA integration"/>
    <property type="evidence" value="ECO:0007669"/>
    <property type="project" value="InterPro"/>
</dbReference>
<evidence type="ECO:0000313" key="3">
    <source>
        <dbReference type="Proteomes" id="UP000030764"/>
    </source>
</evidence>
<dbReference type="InterPro" id="IPR036397">
    <property type="entry name" value="RNaseH_sf"/>
</dbReference>
<feature type="domain" description="Integrase catalytic" evidence="1">
    <location>
        <begin position="47"/>
        <end position="121"/>
    </location>
</feature>
<dbReference type="Proteomes" id="UP000030764">
    <property type="component" value="Unassembled WGS sequence"/>
</dbReference>
<dbReference type="PANTHER" id="PTHR37984">
    <property type="entry name" value="PROTEIN CBG26694"/>
    <property type="match status" value="1"/>
</dbReference>
<protein>
    <recommendedName>
        <fullName evidence="1">Integrase catalytic domain-containing protein</fullName>
    </recommendedName>
</protein>
<reference evidence="2 3" key="1">
    <citation type="journal article" date="2014" name="Nat. Genet.">
        <title>Genome and transcriptome of the porcine whipworm Trichuris suis.</title>
        <authorList>
            <person name="Jex A.R."/>
            <person name="Nejsum P."/>
            <person name="Schwarz E.M."/>
            <person name="Hu L."/>
            <person name="Young N.D."/>
            <person name="Hall R.S."/>
            <person name="Korhonen P.K."/>
            <person name="Liao S."/>
            <person name="Thamsborg S."/>
            <person name="Xia J."/>
            <person name="Xu P."/>
            <person name="Wang S."/>
            <person name="Scheerlinck J.P."/>
            <person name="Hofmann A."/>
            <person name="Sternberg P.W."/>
            <person name="Wang J."/>
            <person name="Gasser R.B."/>
        </authorList>
    </citation>
    <scope>NUCLEOTIDE SEQUENCE [LARGE SCALE GENOMIC DNA]</scope>
    <source>
        <strain evidence="2">DCEP-RM93M</strain>
    </source>
</reference>
<evidence type="ECO:0000313" key="2">
    <source>
        <dbReference type="EMBL" id="KFD49820.1"/>
    </source>
</evidence>
<organism evidence="2 3">
    <name type="scientific">Trichuris suis</name>
    <name type="common">pig whipworm</name>
    <dbReference type="NCBI Taxonomy" id="68888"/>
    <lineage>
        <taxon>Eukaryota</taxon>
        <taxon>Metazoa</taxon>
        <taxon>Ecdysozoa</taxon>
        <taxon>Nematoda</taxon>
        <taxon>Enoplea</taxon>
        <taxon>Dorylaimia</taxon>
        <taxon>Trichinellida</taxon>
        <taxon>Trichuridae</taxon>
        <taxon>Trichuris</taxon>
    </lineage>
</organism>
<dbReference type="PANTHER" id="PTHR37984:SF5">
    <property type="entry name" value="PROTEIN NYNRIN-LIKE"/>
    <property type="match status" value="1"/>
</dbReference>
<dbReference type="SUPFAM" id="SSF53098">
    <property type="entry name" value="Ribonuclease H-like"/>
    <property type="match status" value="1"/>
</dbReference>
<keyword evidence="3" id="KW-1185">Reference proteome</keyword>
<dbReference type="EMBL" id="KL363263">
    <property type="protein sequence ID" value="KFD49820.1"/>
    <property type="molecule type" value="Genomic_DNA"/>
</dbReference>
<dbReference type="GO" id="GO:0003676">
    <property type="term" value="F:nucleic acid binding"/>
    <property type="evidence" value="ECO:0007669"/>
    <property type="project" value="InterPro"/>
</dbReference>
<evidence type="ECO:0000259" key="1">
    <source>
        <dbReference type="PROSITE" id="PS50994"/>
    </source>
</evidence>
<dbReference type="AlphaFoldDB" id="A0A085LXX4"/>
<dbReference type="InterPro" id="IPR012337">
    <property type="entry name" value="RNaseH-like_sf"/>
</dbReference>
<dbReference type="InterPro" id="IPR050951">
    <property type="entry name" value="Retrovirus_Pol_polyprotein"/>
</dbReference>
<name>A0A085LXX4_9BILA</name>
<dbReference type="PROSITE" id="PS50994">
    <property type="entry name" value="INTEGRASE"/>
    <property type="match status" value="1"/>
</dbReference>
<sequence length="121" mass="13748">MLEKTATALQAPLQPVHYPNAAWEKIGIDIVGMFVQSFFVQASVCNYLDSGVLFCSDELRLLLRNYGIRHTRNSLYYPQANGEVERFNGVLMDCMQAADAAQEGRVDAVERMLTEYRWTAH</sequence>